<name>A0A7C8KHL9_ORBOL</name>
<dbReference type="AlphaFoldDB" id="A0A7C8KHL9"/>
<keyword evidence="10" id="KW-0067">ATP-binding</keyword>
<dbReference type="EC" id="2.7.9.2" evidence="5"/>
<evidence type="ECO:0000256" key="3">
    <source>
        <dbReference type="ARBA" id="ARBA00004742"/>
    </source>
</evidence>
<dbReference type="InterPro" id="IPR000121">
    <property type="entry name" value="PEP_util_C"/>
</dbReference>
<dbReference type="InterPro" id="IPR040442">
    <property type="entry name" value="Pyrv_kinase-like_dom_sf"/>
</dbReference>
<dbReference type="InterPro" id="IPR013815">
    <property type="entry name" value="ATP_grasp_subdomain_1"/>
</dbReference>
<dbReference type="InterPro" id="IPR023151">
    <property type="entry name" value="PEP_util_CS"/>
</dbReference>
<keyword evidence="7" id="KW-0479">Metal-binding</keyword>
<dbReference type="Proteomes" id="UP000297595">
    <property type="component" value="Unassembled WGS sequence"/>
</dbReference>
<dbReference type="EMBL" id="SOZJ01000009">
    <property type="protein sequence ID" value="TGJ62582.1"/>
    <property type="molecule type" value="Genomic_DNA"/>
</dbReference>
<dbReference type="Gene3D" id="3.20.20.60">
    <property type="entry name" value="Phosphoenolpyruvate-binding domains"/>
    <property type="match status" value="1"/>
</dbReference>
<comment type="catalytic activity">
    <reaction evidence="13">
        <text>pyruvate + ATP + H2O = phosphoenolpyruvate + AMP + phosphate + 2 H(+)</text>
        <dbReference type="Rhea" id="RHEA:11364"/>
        <dbReference type="ChEBI" id="CHEBI:15361"/>
        <dbReference type="ChEBI" id="CHEBI:15377"/>
        <dbReference type="ChEBI" id="CHEBI:15378"/>
        <dbReference type="ChEBI" id="CHEBI:30616"/>
        <dbReference type="ChEBI" id="CHEBI:43474"/>
        <dbReference type="ChEBI" id="CHEBI:58702"/>
        <dbReference type="ChEBI" id="CHEBI:456215"/>
        <dbReference type="EC" id="2.7.9.2"/>
    </reaction>
</comment>
<dbReference type="NCBIfam" id="NF005057">
    <property type="entry name" value="PRK06464.1"/>
    <property type="match status" value="1"/>
</dbReference>
<organism evidence="17 18">
    <name type="scientific">Orbilia oligospora</name>
    <name type="common">Nematode-trapping fungus</name>
    <name type="synonym">Arthrobotrys oligospora</name>
    <dbReference type="NCBI Taxonomy" id="2813651"/>
    <lineage>
        <taxon>Eukaryota</taxon>
        <taxon>Fungi</taxon>
        <taxon>Dikarya</taxon>
        <taxon>Ascomycota</taxon>
        <taxon>Pezizomycotina</taxon>
        <taxon>Orbiliomycetes</taxon>
        <taxon>Orbiliales</taxon>
        <taxon>Orbiliaceae</taxon>
        <taxon>Orbilia</taxon>
    </lineage>
</organism>
<dbReference type="InterPro" id="IPR018274">
    <property type="entry name" value="PEP_util_AS"/>
</dbReference>
<dbReference type="SUPFAM" id="SSF56059">
    <property type="entry name" value="Glutathione synthetase ATP-binding domain-like"/>
    <property type="match status" value="1"/>
</dbReference>
<keyword evidence="6" id="KW-0808">Transferase</keyword>
<dbReference type="Gene3D" id="3.30.470.20">
    <property type="entry name" value="ATP-grasp fold, B domain"/>
    <property type="match status" value="1"/>
</dbReference>
<evidence type="ECO:0000256" key="11">
    <source>
        <dbReference type="ARBA" id="ARBA00022842"/>
    </source>
</evidence>
<comment type="function">
    <text evidence="2">Catalyzes the phosphorylation of pyruvate to phosphoenolpyruvate.</text>
</comment>
<dbReference type="Pfam" id="PF01326">
    <property type="entry name" value="PPDK_N"/>
    <property type="match status" value="1"/>
</dbReference>
<evidence type="ECO:0000256" key="13">
    <source>
        <dbReference type="ARBA" id="ARBA00047700"/>
    </source>
</evidence>
<dbReference type="Gene3D" id="3.30.1490.20">
    <property type="entry name" value="ATP-grasp fold, A domain"/>
    <property type="match status" value="1"/>
</dbReference>
<gene>
    <name evidence="17" type="ORF">EYR41_011772</name>
</gene>
<dbReference type="PANTHER" id="PTHR43030:SF1">
    <property type="entry name" value="PHOSPHOENOLPYRUVATE SYNTHASE"/>
    <property type="match status" value="1"/>
</dbReference>
<dbReference type="UniPathway" id="UPA00138"/>
<evidence type="ECO:0000256" key="2">
    <source>
        <dbReference type="ARBA" id="ARBA00002988"/>
    </source>
</evidence>
<dbReference type="GO" id="GO:0006094">
    <property type="term" value="P:gluconeogenesis"/>
    <property type="evidence" value="ECO:0007669"/>
    <property type="project" value="UniProtKB-UniPathway"/>
</dbReference>
<evidence type="ECO:0000256" key="12">
    <source>
        <dbReference type="ARBA" id="ARBA00033470"/>
    </source>
</evidence>
<comment type="cofactor">
    <cofactor evidence="1">
        <name>Mg(2+)</name>
        <dbReference type="ChEBI" id="CHEBI:18420"/>
    </cofactor>
</comment>
<dbReference type="Pfam" id="PF02896">
    <property type="entry name" value="PEP-utilizers_C"/>
    <property type="match status" value="1"/>
</dbReference>
<dbReference type="Pfam" id="PF00391">
    <property type="entry name" value="PEP-utilizers"/>
    <property type="match status" value="1"/>
</dbReference>
<dbReference type="SUPFAM" id="SSF52009">
    <property type="entry name" value="Phosphohistidine domain"/>
    <property type="match status" value="1"/>
</dbReference>
<evidence type="ECO:0000313" key="18">
    <source>
        <dbReference type="Proteomes" id="UP000297595"/>
    </source>
</evidence>
<dbReference type="InterPro" id="IPR036637">
    <property type="entry name" value="Phosphohistidine_dom_sf"/>
</dbReference>
<evidence type="ECO:0000259" key="14">
    <source>
        <dbReference type="Pfam" id="PF00391"/>
    </source>
</evidence>
<evidence type="ECO:0000256" key="7">
    <source>
        <dbReference type="ARBA" id="ARBA00022723"/>
    </source>
</evidence>
<comment type="similarity">
    <text evidence="4">Belongs to the PEP-utilizing enzyme family.</text>
</comment>
<sequence length="818" mass="89288">MLPIHSSYRRETSEMNSTEYSKLKFVRNFRTLAREDVALVGGKNSSLGEMIGALTAEGIVVPPGFATTVNCYWNYVDSNNIRQKMNTLISEWQSGKATLAETGQACRNLFLRGDWPADAAAAIISSYKELSTKAGIENLSVAVRSSATAEDLPGASFAGQQDTFLNISGADALLNACRRCYASLFTDRAISYRQTTGFDHIKVALSIGIQSMVRSDIGGSGVMFSIDTESGFDKVVLINAAWGLGENVVQGAVNPDEYQVFKPLLADTMTVPIIQKKLGEKEVKVVYGDENMPTRNVSTSKAERAAFVLDDQEILQLARWACIIEKHYKCPMDIEWAKDGTTAELFIVQARPETIQSRRAAGIFKTFKVGKHGKALVTGLSIGAAAVSGRLCLIESAKDIIKFIDGSILVTEATDPDWVPIMKRAAAIITDHGGRTSHAAIVSRELGVPAVVGTGNATFVLHTGQDITVSCAEGDIGFVYEGTSEITNETVDVTHLPPTKTHVMLNLANPASAFRWWQLPADGIGLARMEFVVSNAIQVHPMALVRFDEIKDQATKDKIARLTAGYSHKPDYFVDRLSRGLATLCAAVYPKPAIIRMSDFKTNEYAGLIGGAEFEPKEENPMIGFRGASRYYSPLYKEGFNLECKAIMRLREDIGFDNAIVMIPFCRTINEAKKVLHVMGENGLFRGEGNGLQVYVMCEIPSNAILAKEFTQHFDGFSIGSNDLTQLTLGVDRDSCELADLFDEQDEAVKWMISRVITEARKAGRKIGICGQAPSDHPEFAAFLVNAGINSISVSPDSFVEVKKHVVAAERGKDLMPC</sequence>
<dbReference type="PROSITE" id="PS00742">
    <property type="entry name" value="PEP_ENZYMES_2"/>
    <property type="match status" value="1"/>
</dbReference>
<evidence type="ECO:0000256" key="1">
    <source>
        <dbReference type="ARBA" id="ARBA00001946"/>
    </source>
</evidence>
<evidence type="ECO:0000256" key="5">
    <source>
        <dbReference type="ARBA" id="ARBA00011996"/>
    </source>
</evidence>
<dbReference type="NCBIfam" id="TIGR01418">
    <property type="entry name" value="PEP_synth"/>
    <property type="match status" value="1"/>
</dbReference>
<comment type="pathway">
    <text evidence="3">Carbohydrate biosynthesis; gluconeogenesis.</text>
</comment>
<dbReference type="PANTHER" id="PTHR43030">
    <property type="entry name" value="PHOSPHOENOLPYRUVATE SYNTHASE"/>
    <property type="match status" value="1"/>
</dbReference>
<evidence type="ECO:0000256" key="4">
    <source>
        <dbReference type="ARBA" id="ARBA00007837"/>
    </source>
</evidence>
<dbReference type="SUPFAM" id="SSF51621">
    <property type="entry name" value="Phosphoenolpyruvate/pyruvate domain"/>
    <property type="match status" value="1"/>
</dbReference>
<proteinExistence type="inferred from homology"/>
<keyword evidence="11" id="KW-0460">Magnesium</keyword>
<dbReference type="GO" id="GO:0008986">
    <property type="term" value="F:pyruvate, water dikinase activity"/>
    <property type="evidence" value="ECO:0007669"/>
    <property type="project" value="UniProtKB-EC"/>
</dbReference>
<dbReference type="InterPro" id="IPR006319">
    <property type="entry name" value="PEP_synth"/>
</dbReference>
<dbReference type="PIRSF" id="PIRSF000854">
    <property type="entry name" value="PEP_synthase"/>
    <property type="match status" value="1"/>
</dbReference>
<feature type="domain" description="PEP-utilising enzyme mobile" evidence="14">
    <location>
        <begin position="405"/>
        <end position="474"/>
    </location>
</feature>
<dbReference type="InterPro" id="IPR008279">
    <property type="entry name" value="PEP-util_enz_mobile_dom"/>
</dbReference>
<evidence type="ECO:0000256" key="8">
    <source>
        <dbReference type="ARBA" id="ARBA00022741"/>
    </source>
</evidence>
<reference evidence="17 18" key="1">
    <citation type="submission" date="2019-03" db="EMBL/GenBank/DDBJ databases">
        <title>Nematode-trapping fungi genome.</title>
        <authorList>
            <person name="Vidal-Diez De Ulzurrun G."/>
        </authorList>
    </citation>
    <scope>NUCLEOTIDE SEQUENCE [LARGE SCALE GENOMIC DNA]</scope>
    <source>
        <strain evidence="17 18">TWF154</strain>
    </source>
</reference>
<dbReference type="FunFam" id="3.30.1490.20:FF:000010">
    <property type="entry name" value="Phosphoenolpyruvate synthase"/>
    <property type="match status" value="1"/>
</dbReference>
<evidence type="ECO:0000259" key="16">
    <source>
        <dbReference type="Pfam" id="PF02896"/>
    </source>
</evidence>
<dbReference type="InterPro" id="IPR015813">
    <property type="entry name" value="Pyrv/PenolPyrv_kinase-like_dom"/>
</dbReference>
<evidence type="ECO:0000256" key="6">
    <source>
        <dbReference type="ARBA" id="ARBA00022679"/>
    </source>
</evidence>
<dbReference type="Gene3D" id="3.50.30.10">
    <property type="entry name" value="Phosphohistidine domain"/>
    <property type="match status" value="1"/>
</dbReference>
<keyword evidence="8" id="KW-0547">Nucleotide-binding</keyword>
<feature type="domain" description="Pyruvate phosphate dikinase AMP/ATP-binding" evidence="15">
    <location>
        <begin position="38"/>
        <end position="361"/>
    </location>
</feature>
<evidence type="ECO:0000256" key="9">
    <source>
        <dbReference type="ARBA" id="ARBA00022777"/>
    </source>
</evidence>
<keyword evidence="9" id="KW-0418">Kinase</keyword>
<dbReference type="InterPro" id="IPR002192">
    <property type="entry name" value="PPDK_AMP/ATP-bd"/>
</dbReference>
<dbReference type="GO" id="GO:0046872">
    <property type="term" value="F:metal ion binding"/>
    <property type="evidence" value="ECO:0007669"/>
    <property type="project" value="UniProtKB-KW"/>
</dbReference>
<dbReference type="FunFam" id="3.30.470.20:FF:000017">
    <property type="entry name" value="Phosphoenolpyruvate synthase"/>
    <property type="match status" value="1"/>
</dbReference>
<feature type="domain" description="PEP-utilising enzyme C-terminal" evidence="16">
    <location>
        <begin position="497"/>
        <end position="808"/>
    </location>
</feature>
<protein>
    <recommendedName>
        <fullName evidence="5">pyruvate, water dikinase</fullName>
        <ecNumber evidence="5">2.7.9.2</ecNumber>
    </recommendedName>
    <alternativeName>
        <fullName evidence="12">Pyruvate, water dikinase</fullName>
    </alternativeName>
</protein>
<dbReference type="PROSITE" id="PS00370">
    <property type="entry name" value="PEP_ENZYMES_PHOS_SITE"/>
    <property type="match status" value="1"/>
</dbReference>
<comment type="caution">
    <text evidence="17">The sequence shown here is derived from an EMBL/GenBank/DDBJ whole genome shotgun (WGS) entry which is preliminary data.</text>
</comment>
<accession>A0A7C8KHL9</accession>
<dbReference type="GO" id="GO:0005524">
    <property type="term" value="F:ATP binding"/>
    <property type="evidence" value="ECO:0007669"/>
    <property type="project" value="UniProtKB-KW"/>
</dbReference>
<evidence type="ECO:0000259" key="15">
    <source>
        <dbReference type="Pfam" id="PF01326"/>
    </source>
</evidence>
<evidence type="ECO:0000256" key="10">
    <source>
        <dbReference type="ARBA" id="ARBA00022840"/>
    </source>
</evidence>
<evidence type="ECO:0000313" key="17">
    <source>
        <dbReference type="EMBL" id="TGJ62582.1"/>
    </source>
</evidence>